<dbReference type="SUPFAM" id="SSF55469">
    <property type="entry name" value="FMN-dependent nitroreductase-like"/>
    <property type="match status" value="2"/>
</dbReference>
<organism evidence="2 3">
    <name type="scientific">Geodermatophilus normandii</name>
    <dbReference type="NCBI Taxonomy" id="1137989"/>
    <lineage>
        <taxon>Bacteria</taxon>
        <taxon>Bacillati</taxon>
        <taxon>Actinomycetota</taxon>
        <taxon>Actinomycetes</taxon>
        <taxon>Geodermatophilales</taxon>
        <taxon>Geodermatophilaceae</taxon>
        <taxon>Geodermatophilus</taxon>
    </lineage>
</organism>
<dbReference type="InterPro" id="IPR050627">
    <property type="entry name" value="Nitroreductase/BluB"/>
</dbReference>
<comment type="caution">
    <text evidence="2">The sequence shown here is derived from an EMBL/GenBank/DDBJ whole genome shotgun (WGS) entry which is preliminary data.</text>
</comment>
<evidence type="ECO:0000313" key="3">
    <source>
        <dbReference type="Proteomes" id="UP000471126"/>
    </source>
</evidence>
<dbReference type="Proteomes" id="UP000471126">
    <property type="component" value="Unassembled WGS sequence"/>
</dbReference>
<dbReference type="InterPro" id="IPR000415">
    <property type="entry name" value="Nitroreductase-like"/>
</dbReference>
<dbReference type="RefSeq" id="WP_163476415.1">
    <property type="nucleotide sequence ID" value="NZ_JAAGWE010000014.1"/>
</dbReference>
<dbReference type="EMBL" id="JAAGWE010000014">
    <property type="protein sequence ID" value="NEM06259.1"/>
    <property type="molecule type" value="Genomic_DNA"/>
</dbReference>
<dbReference type="GO" id="GO:0016491">
    <property type="term" value="F:oxidoreductase activity"/>
    <property type="evidence" value="ECO:0007669"/>
    <property type="project" value="InterPro"/>
</dbReference>
<sequence>MSHASVPPTAPPTWRLTRIPRQSPLEAAADAAVRAPSVHDTQPWRIVLHPDRLELLADRTRQLRVLDPVGRALTQSVGAALFNARVAMAAAGRGCQVDRLPDPADPGLMAVLRPVDGPADLALAALAPAVRRRRTNRRRFAADRVPDDVVRLLVAAAAVEETALVPVTRDEHLVLLARLTQPADGLQNADPAYRAELRRWTKRDPGTGDGVPVSVVPHVDGRQHDELPVRDFDTAGAGLLPADTGSGTGQTLVVLATTTDDLRAWLRCGEALERVLLELTVRGWVAGPLTQAVEVPVTRTQLRSALTWDAHPQSVLRIGRAPATSPTPRRPRATVVENSAAPVERPVRGRPETTGRPRPVSDGRGGTTWT</sequence>
<dbReference type="Gene3D" id="3.40.109.10">
    <property type="entry name" value="NADH Oxidase"/>
    <property type="match status" value="1"/>
</dbReference>
<reference evidence="2 3" key="1">
    <citation type="submission" date="2019-12" db="EMBL/GenBank/DDBJ databases">
        <title>WGS of CPCC 203550 I12A-02606.</title>
        <authorList>
            <person name="Jiang Z."/>
        </authorList>
    </citation>
    <scope>NUCLEOTIDE SEQUENCE [LARGE SCALE GENOMIC DNA]</scope>
    <source>
        <strain evidence="2 3">I12A-02606</strain>
    </source>
</reference>
<accession>A0A6P0GG74</accession>
<feature type="compositionally biased region" description="Basic and acidic residues" evidence="1">
    <location>
        <begin position="345"/>
        <end position="361"/>
    </location>
</feature>
<evidence type="ECO:0000313" key="2">
    <source>
        <dbReference type="EMBL" id="NEM06259.1"/>
    </source>
</evidence>
<evidence type="ECO:0000256" key="1">
    <source>
        <dbReference type="SAM" id="MobiDB-lite"/>
    </source>
</evidence>
<dbReference type="AlphaFoldDB" id="A0A6P0GG74"/>
<name>A0A6P0GG74_9ACTN</name>
<protein>
    <submittedName>
        <fullName evidence="2">Nitroreductase</fullName>
    </submittedName>
</protein>
<gene>
    <name evidence="2" type="ORF">GCU54_09555</name>
</gene>
<proteinExistence type="predicted"/>
<dbReference type="NCBIfam" id="NF047509">
    <property type="entry name" value="Rv3131_FMN_oxido"/>
    <property type="match status" value="1"/>
</dbReference>
<dbReference type="PANTHER" id="PTHR23026">
    <property type="entry name" value="NADPH NITROREDUCTASE"/>
    <property type="match status" value="1"/>
</dbReference>
<dbReference type="PANTHER" id="PTHR23026:SF123">
    <property type="entry name" value="NAD(P)H NITROREDUCTASE RV3131-RELATED"/>
    <property type="match status" value="1"/>
</dbReference>
<feature type="region of interest" description="Disordered" evidence="1">
    <location>
        <begin position="320"/>
        <end position="370"/>
    </location>
</feature>